<feature type="compositionally biased region" description="Pro residues" evidence="21">
    <location>
        <begin position="1209"/>
        <end position="1222"/>
    </location>
</feature>
<evidence type="ECO:0000256" key="11">
    <source>
        <dbReference type="ARBA" id="ARBA00022927"/>
    </source>
</evidence>
<evidence type="ECO:0000256" key="16">
    <source>
        <dbReference type="ARBA" id="ARBA00039468"/>
    </source>
</evidence>
<evidence type="ECO:0000256" key="1">
    <source>
        <dbReference type="ARBA" id="ARBA00004180"/>
    </source>
</evidence>
<proteinExistence type="inferred from homology"/>
<comment type="similarity">
    <text evidence="4">Belongs to the WD repeat SEC31 family.</text>
</comment>
<evidence type="ECO:0000256" key="17">
    <source>
        <dbReference type="ARBA" id="ARBA00041470"/>
    </source>
</evidence>
<dbReference type="SUPFAM" id="SSF50978">
    <property type="entry name" value="WD40 repeat-like"/>
    <property type="match status" value="1"/>
</dbReference>
<organism evidence="22 23">
    <name type="scientific">Drosophila navojoa</name>
    <name type="common">Fruit fly</name>
    <dbReference type="NCBI Taxonomy" id="7232"/>
    <lineage>
        <taxon>Eukaryota</taxon>
        <taxon>Metazoa</taxon>
        <taxon>Ecdysozoa</taxon>
        <taxon>Arthropoda</taxon>
        <taxon>Hexapoda</taxon>
        <taxon>Insecta</taxon>
        <taxon>Pterygota</taxon>
        <taxon>Neoptera</taxon>
        <taxon>Endopterygota</taxon>
        <taxon>Diptera</taxon>
        <taxon>Brachycera</taxon>
        <taxon>Muscomorpha</taxon>
        <taxon>Ephydroidea</taxon>
        <taxon>Drosophilidae</taxon>
        <taxon>Drosophila</taxon>
    </lineage>
</organism>
<dbReference type="Gene3D" id="2.130.10.10">
    <property type="entry name" value="YVTN repeat-like/Quinoprotein amine dehydrogenase"/>
    <property type="match status" value="1"/>
</dbReference>
<evidence type="ECO:0000256" key="14">
    <source>
        <dbReference type="ARBA" id="ARBA00023329"/>
    </source>
</evidence>
<comment type="similarity">
    <text evidence="3">Belongs to the dynactin subunit 2 family.</text>
</comment>
<dbReference type="OMA" id="WLERPCG"/>
<evidence type="ECO:0000256" key="2">
    <source>
        <dbReference type="ARBA" id="ARBA00004406"/>
    </source>
</evidence>
<keyword evidence="10" id="KW-0931">ER-Golgi transport</keyword>
<protein>
    <recommendedName>
        <fullName evidence="16">Protein transport protein Sec31A</fullName>
    </recommendedName>
    <alternativeName>
        <fullName evidence="18">SEC31-like protein 1</fullName>
    </alternativeName>
    <alternativeName>
        <fullName evidence="17">SEC31-related protein A</fullName>
    </alternativeName>
</protein>
<dbReference type="GO" id="GO:0007029">
    <property type="term" value="P:endoplasmic reticulum organization"/>
    <property type="evidence" value="ECO:0007669"/>
    <property type="project" value="TreeGrafter"/>
</dbReference>
<dbReference type="Gene3D" id="1.25.40.1030">
    <property type="match status" value="1"/>
</dbReference>
<evidence type="ECO:0000313" key="23">
    <source>
        <dbReference type="Proteomes" id="UP000295192"/>
    </source>
</evidence>
<keyword evidence="11" id="KW-0653">Protein transport</keyword>
<evidence type="ECO:0000256" key="5">
    <source>
        <dbReference type="ARBA" id="ARBA00022448"/>
    </source>
</evidence>
<comment type="function">
    <text evidence="15">Component of the coat protein complex II (COPII) which promotes the formation of transport vesicles from the endoplasmic reticulum (ER). The coat has two main functions, the physical deformation of the endoplasmic reticulum membrane into vesicles and the selection of cargo molecules.</text>
</comment>
<evidence type="ECO:0000256" key="20">
    <source>
        <dbReference type="SAM" id="Coils"/>
    </source>
</evidence>
<keyword evidence="23" id="KW-1185">Reference proteome</keyword>
<evidence type="ECO:0000256" key="15">
    <source>
        <dbReference type="ARBA" id="ARBA00025471"/>
    </source>
</evidence>
<evidence type="ECO:0000256" key="12">
    <source>
        <dbReference type="ARBA" id="ARBA00023017"/>
    </source>
</evidence>
<evidence type="ECO:0000256" key="9">
    <source>
        <dbReference type="ARBA" id="ARBA00022824"/>
    </source>
</evidence>
<evidence type="ECO:0000256" key="21">
    <source>
        <dbReference type="SAM" id="MobiDB-lite"/>
    </source>
</evidence>
<dbReference type="OrthoDB" id="4977at2759"/>
<keyword evidence="14" id="KW-0968">Cytoplasmic vesicle</keyword>
<dbReference type="GO" id="GO:0005198">
    <property type="term" value="F:structural molecule activity"/>
    <property type="evidence" value="ECO:0007669"/>
    <property type="project" value="TreeGrafter"/>
</dbReference>
<dbReference type="GO" id="GO:0090110">
    <property type="term" value="P:COPII-coated vesicle cargo loading"/>
    <property type="evidence" value="ECO:0007669"/>
    <property type="project" value="TreeGrafter"/>
</dbReference>
<comment type="caution">
    <text evidence="22">The sequence shown here is derived from an EMBL/GenBank/DDBJ whole genome shotgun (WGS) entry which is preliminary data.</text>
</comment>
<dbReference type="PANTHER" id="PTHR13923:SF11">
    <property type="entry name" value="SECRETORY 31, ISOFORM D"/>
    <property type="match status" value="1"/>
</dbReference>
<reference evidence="22 23" key="1">
    <citation type="journal article" date="2019" name="J. Hered.">
        <title>An Improved Genome Assembly for Drosophila navojoa, the Basal Species in the mojavensis Cluster.</title>
        <authorList>
            <person name="Vanderlinde T."/>
            <person name="Dupim E.G."/>
            <person name="Nazario-Yepiz N.O."/>
            <person name="Carvalho A.B."/>
        </authorList>
    </citation>
    <scope>NUCLEOTIDE SEQUENCE [LARGE SCALE GENOMIC DNA]</scope>
    <source>
        <strain evidence="22">Navoj_Jal97</strain>
        <tissue evidence="22">Whole organism</tissue>
    </source>
</reference>
<dbReference type="InterPro" id="IPR001680">
    <property type="entry name" value="WD40_rpt"/>
</dbReference>
<dbReference type="FunFam" id="2.130.10.10:FF:000009">
    <property type="entry name" value="Protein transport protein Sec31A isoform A"/>
    <property type="match status" value="1"/>
</dbReference>
<evidence type="ECO:0000256" key="19">
    <source>
        <dbReference type="PROSITE-ProRule" id="PRU00221"/>
    </source>
</evidence>
<dbReference type="EMBL" id="LSRL02000012">
    <property type="protein sequence ID" value="TDG50994.1"/>
    <property type="molecule type" value="Genomic_DNA"/>
</dbReference>
<dbReference type="InterPro" id="IPR036322">
    <property type="entry name" value="WD40_repeat_dom_sf"/>
</dbReference>
<evidence type="ECO:0000256" key="10">
    <source>
        <dbReference type="ARBA" id="ARBA00022892"/>
    </source>
</evidence>
<evidence type="ECO:0000256" key="8">
    <source>
        <dbReference type="ARBA" id="ARBA00022737"/>
    </source>
</evidence>
<keyword evidence="6" id="KW-0963">Cytoplasm</keyword>
<gene>
    <name evidence="22" type="ORF">AWZ03_002649</name>
</gene>
<accession>A0A484BQP8</accession>
<comment type="subcellular location">
    <subcellularLocation>
        <location evidence="1">Cytoplasmic vesicle membrane</location>
        <topology evidence="1">Peripheral membrane protein</topology>
        <orientation evidence="1">Cytoplasmic side</orientation>
    </subcellularLocation>
    <subcellularLocation>
        <location evidence="2">Endoplasmic reticulum membrane</location>
        <topology evidence="2">Peripheral membrane protein</topology>
    </subcellularLocation>
</comment>
<keyword evidence="8" id="KW-0677">Repeat</keyword>
<keyword evidence="5" id="KW-0813">Transport</keyword>
<feature type="region of interest" description="Disordered" evidence="21">
    <location>
        <begin position="1199"/>
        <end position="1265"/>
    </location>
</feature>
<sequence>MADPKFQNLPGIAYDQPDVFETPDDPEVDTSDYYEEEPENEAIERLHISPSIAHKRFSNATLEGNVDFTDRIGRRLCRGYDVRGGEYELVGLGEKETPVQKCQRLQIEMNELLDEVAALQVDRKIADEEKKSYDAVATVISTAKRVLDTLKLEQVLGKEQTPNDKQVKALVAQVEEFKQSGVLTALPTPGTDLAATARIANLEQRLHQLEKAVGAHPEKLSRLTAVTNTSNVLEAVRHLSTKAALLQPDKLDAIEQRLTTLTGKMDAIAEKSSGSTQDAKRDQKVAELYDLAKRTEPVVEMLPHVIERMQALEALHKYANNFAKIIAEIEQKQGTITTSLVNNKELLHSVQETFAQNLETIIAKVAKVEQRVAASTTTMKIKELQKTVNIAWSPAQQQQILLAAGTAAQQFDSNTNATLEIYSPSIGDASYDLELKASVPSDYKFQKLIWSPHATHANGLIVGGCEAGHINVYSAAKMLANEESLVARQDKHTGAVSGLDFNPFLNNLLASCASESEIYIWDLNNPVTPLNPGAKTQPLEDVKNVAWNRQVQHILASVFSTRCVIWDLRKSQQIIKLSDTQSRVRWHAIEWHPEVATQVWLASEDDQAPVVQLWDLRYATAPTKTYQIHDRGVLGMSWCLQDTDLMVSCGKDNRIYCWNPNTKIPEGEILSEVATTASWYSDVQFCPRNPALIASASLEGAVSIYSLNGGTHQLVQTSEKIADSFPGMDQFAQAPLPQQATQVVYHDLSRAPKWMKRPCGVSFGFGGKLVSFNNLSKTVTVSQLTTEPELVERANALEASLAEADYAEYCRQRADKSVDQHGRYIWYFIKANFELNPKEEMLNLLAYNKEDIDGKFTKYIKEPEESNSQSDVDTLTTRISTLTHQTNDNKTPFDGSIDQQTLNDYGTAARPQFKIPSGDHTDSLITEAILTGNVEAAVELCLEAQRIPEALIIASTAGIETLTRTQTRYLLQQKNELSNVISALVTRDWLDFVNRCTVDSWKEALVAALKHSERKVVDICERLGDRLLNESSSSSIELTRNAMLCYICAGSIDKLVTAWYQLKQLEQQNQNYKLNTNELQELAEVVMLLTKSLEQQGIAVDLAGRFAGFISEYSGLLASQGALTAALQYITTLSRANADSEELNELRERISKAVSVDQVQPTAAATAAPMGYMRQMEPRGSFSNPANSMLYNPYNPNAAATNGSWQQPAAPPAPAPFQPAQPPTQIFNPPQMKAEPLTHPPRPLSNASSSSGAPHAAATPATGLHSRSKYVLDPSVAASNNPYGMAYNTVPAPAAIPVSQPAPVPLINNSSAFNTNPLSSAQQYNPTPFTGAPQNNYLPGVAPIETMPPAAAPPPLVQNIQRNPTPPPGWNDPPALKSSRVPKPRPATESAAAPILHPLYGSDPNQNQSSYMDPNQYQQGAPPSATSFYNPAVNNNPQAFPPQQQQQMNFQPSAVPNQQQSQPQQFWPGQPQQQQSFGYTEQPAPVQEQRQPEPVKEKPPLPEEYIYLQTVLEELKNQCLSATNDARTKRKFVDVVKRLENLYDCLRYERLTSGTVQQLNQIVQFIQIADYNNALAVHQRIAFGTDFAQCAGFMQGLKVLLQSASEMNLVLR</sequence>
<feature type="compositionally biased region" description="Basic and acidic residues" evidence="21">
    <location>
        <begin position="1490"/>
        <end position="1499"/>
    </location>
</feature>
<keyword evidence="12" id="KW-0243">Dynein</keyword>
<dbReference type="PANTHER" id="PTHR13923">
    <property type="entry name" value="SEC31-RELATED PROTEIN"/>
    <property type="match status" value="1"/>
</dbReference>
<feature type="compositionally biased region" description="Low complexity" evidence="21">
    <location>
        <begin position="1430"/>
        <end position="1476"/>
    </location>
</feature>
<keyword evidence="9" id="KW-0256">Endoplasmic reticulum</keyword>
<feature type="compositionally biased region" description="Polar residues" evidence="21">
    <location>
        <begin position="1403"/>
        <end position="1429"/>
    </location>
</feature>
<feature type="coiled-coil region" evidence="20">
    <location>
        <begin position="102"/>
        <end position="129"/>
    </location>
</feature>
<dbReference type="FunFam" id="1.20.940.10:FF:000001">
    <property type="entry name" value="Protein transport protein Sec31A isoform A"/>
    <property type="match status" value="1"/>
</dbReference>
<dbReference type="STRING" id="7232.A0A484BQP8"/>
<evidence type="ECO:0000256" key="18">
    <source>
        <dbReference type="ARBA" id="ARBA00043112"/>
    </source>
</evidence>
<feature type="compositionally biased region" description="Low complexity" evidence="21">
    <location>
        <begin position="1244"/>
        <end position="1261"/>
    </location>
</feature>
<dbReference type="GO" id="GO:0005789">
    <property type="term" value="C:endoplasmic reticulum membrane"/>
    <property type="evidence" value="ECO:0007669"/>
    <property type="project" value="UniProtKB-SubCell"/>
</dbReference>
<evidence type="ECO:0000256" key="13">
    <source>
        <dbReference type="ARBA" id="ARBA00023136"/>
    </source>
</evidence>
<dbReference type="GO" id="GO:0070971">
    <property type="term" value="C:endoplasmic reticulum exit site"/>
    <property type="evidence" value="ECO:0007669"/>
    <property type="project" value="TreeGrafter"/>
</dbReference>
<keyword evidence="20" id="KW-0175">Coiled coil</keyword>
<dbReference type="InterPro" id="IPR028133">
    <property type="entry name" value="Dynamitin"/>
</dbReference>
<dbReference type="PROSITE" id="PS50294">
    <property type="entry name" value="WD_REPEATS_REGION"/>
    <property type="match status" value="1"/>
</dbReference>
<dbReference type="Gene3D" id="1.20.940.10">
    <property type="entry name" value="Functional domain of the splicing factor Prp18"/>
    <property type="match status" value="1"/>
</dbReference>
<evidence type="ECO:0000256" key="4">
    <source>
        <dbReference type="ARBA" id="ARBA00009358"/>
    </source>
</evidence>
<evidence type="ECO:0000256" key="3">
    <source>
        <dbReference type="ARBA" id="ARBA00006176"/>
    </source>
</evidence>
<dbReference type="GO" id="GO:0015031">
    <property type="term" value="P:protein transport"/>
    <property type="evidence" value="ECO:0007669"/>
    <property type="project" value="UniProtKB-KW"/>
</dbReference>
<keyword evidence="13" id="KW-0472">Membrane</keyword>
<dbReference type="Pfam" id="PF04912">
    <property type="entry name" value="Dynamitin"/>
    <property type="match status" value="1"/>
</dbReference>
<name>A0A484BQP8_DRONA</name>
<dbReference type="GO" id="GO:0007017">
    <property type="term" value="P:microtubule-based process"/>
    <property type="evidence" value="ECO:0007669"/>
    <property type="project" value="InterPro"/>
</dbReference>
<evidence type="ECO:0000256" key="6">
    <source>
        <dbReference type="ARBA" id="ARBA00022490"/>
    </source>
</evidence>
<dbReference type="Proteomes" id="UP000295192">
    <property type="component" value="Unassembled WGS sequence"/>
</dbReference>
<evidence type="ECO:0000313" key="22">
    <source>
        <dbReference type="EMBL" id="TDG50994.1"/>
    </source>
</evidence>
<feature type="repeat" description="WD" evidence="19">
    <location>
        <begin position="489"/>
        <end position="525"/>
    </location>
</feature>
<feature type="region of interest" description="Disordered" evidence="21">
    <location>
        <begin position="1345"/>
        <end position="1499"/>
    </location>
</feature>
<dbReference type="InterPro" id="IPR040251">
    <property type="entry name" value="SEC31-like"/>
</dbReference>
<dbReference type="PROSITE" id="PS50082">
    <property type="entry name" value="WD_REPEATS_2"/>
    <property type="match status" value="1"/>
</dbReference>
<dbReference type="SMART" id="SM00320">
    <property type="entry name" value="WD40"/>
    <property type="match status" value="4"/>
</dbReference>
<feature type="region of interest" description="Disordered" evidence="21">
    <location>
        <begin position="1"/>
        <end position="29"/>
    </location>
</feature>
<dbReference type="GO" id="GO:0005869">
    <property type="term" value="C:dynactin complex"/>
    <property type="evidence" value="ECO:0007669"/>
    <property type="project" value="InterPro"/>
</dbReference>
<dbReference type="GO" id="GO:0030127">
    <property type="term" value="C:COPII vesicle coat"/>
    <property type="evidence" value="ECO:0007669"/>
    <property type="project" value="TreeGrafter"/>
</dbReference>
<keyword evidence="7 19" id="KW-0853">WD repeat</keyword>
<dbReference type="GO" id="GO:0030286">
    <property type="term" value="C:dynein complex"/>
    <property type="evidence" value="ECO:0007669"/>
    <property type="project" value="UniProtKB-KW"/>
</dbReference>
<dbReference type="InterPro" id="IPR015943">
    <property type="entry name" value="WD40/YVTN_repeat-like_dom_sf"/>
</dbReference>
<evidence type="ECO:0000256" key="7">
    <source>
        <dbReference type="ARBA" id="ARBA00022574"/>
    </source>
</evidence>